<sequence>MILYFNSYITDIPLNPQYDKKNDPIRNTCAAYYLPKKIDIAKYTLASYASVPWRHVIINYELDDHNEYKNFDNYLKNLFPSITITHKRSASNQEFSNSLDLIKKFDDEWIFYAVNNDHPMIAIDPNILNKALEKAAYFKKNNKYVSIIFSHFTEFINLPHPGNPFNAKFGKDAEIIDEDDNFITIIKKTGDNSGIQIIHSELFRHWFCSKNLGDARMIHPEDVSGKVFTFNQIIIIPKTEICAHFDASPHLLGTTIEIRYNQVPPLFIPNGFFEKKIKIAYGYKKYRNNWVNINPTIKKYSFENQKNGTDLKWTLDDIPYFWKNNISEIDKNPKINEKKFKKARDKAYNIKRNPWKPQNFIELSKKQITKSKFKIKYFILKNILNKKI</sequence>
<organism evidence="1 2">
    <name type="scientific">bacterium (Candidatus Gribaldobacteria) CG_4_10_14_0_2_um_filter_41_16</name>
    <dbReference type="NCBI Taxonomy" id="2014265"/>
    <lineage>
        <taxon>Bacteria</taxon>
        <taxon>Candidatus Gribaldobacteria</taxon>
    </lineage>
</organism>
<evidence type="ECO:0000313" key="1">
    <source>
        <dbReference type="EMBL" id="PJA01530.1"/>
    </source>
</evidence>
<dbReference type="EMBL" id="PFPR01000055">
    <property type="protein sequence ID" value="PJA01530.1"/>
    <property type="molecule type" value="Genomic_DNA"/>
</dbReference>
<name>A0A2M7VI84_9BACT</name>
<comment type="caution">
    <text evidence="1">The sequence shown here is derived from an EMBL/GenBank/DDBJ whole genome shotgun (WGS) entry which is preliminary data.</text>
</comment>
<protein>
    <submittedName>
        <fullName evidence="1">Uncharacterized protein</fullName>
    </submittedName>
</protein>
<reference evidence="2" key="1">
    <citation type="submission" date="2017-09" db="EMBL/GenBank/DDBJ databases">
        <title>Depth-based differentiation of microbial function through sediment-hosted aquifers and enrichment of novel symbionts in the deep terrestrial subsurface.</title>
        <authorList>
            <person name="Probst A.J."/>
            <person name="Ladd B."/>
            <person name="Jarett J.K."/>
            <person name="Geller-Mcgrath D.E."/>
            <person name="Sieber C.M.K."/>
            <person name="Emerson J.B."/>
            <person name="Anantharaman K."/>
            <person name="Thomas B.C."/>
            <person name="Malmstrom R."/>
            <person name="Stieglmeier M."/>
            <person name="Klingl A."/>
            <person name="Woyke T."/>
            <person name="Ryan C.M."/>
            <person name="Banfield J.F."/>
        </authorList>
    </citation>
    <scope>NUCLEOTIDE SEQUENCE [LARGE SCALE GENOMIC DNA]</scope>
</reference>
<accession>A0A2M7VI84</accession>
<dbReference type="AlphaFoldDB" id="A0A2M7VI84"/>
<dbReference type="Proteomes" id="UP000229364">
    <property type="component" value="Unassembled WGS sequence"/>
</dbReference>
<proteinExistence type="predicted"/>
<gene>
    <name evidence="1" type="ORF">COX74_02285</name>
</gene>
<evidence type="ECO:0000313" key="2">
    <source>
        <dbReference type="Proteomes" id="UP000229364"/>
    </source>
</evidence>